<reference evidence="3" key="1">
    <citation type="submission" date="2020-10" db="EMBL/GenBank/DDBJ databases">
        <authorList>
            <person name="Han B."/>
            <person name="Lu T."/>
            <person name="Zhao Q."/>
            <person name="Huang X."/>
            <person name="Zhao Y."/>
        </authorList>
    </citation>
    <scope>NUCLEOTIDE SEQUENCE</scope>
</reference>
<keyword evidence="1" id="KW-0175">Coiled coil</keyword>
<keyword evidence="4" id="KW-1185">Reference proteome</keyword>
<sequence length="168" mass="18228">MASASGVRSEENVPPGGALDTAPLTPAPTEPAAASRPPLCAIQPHGQPRPLQAMPKKGFGVKKAASKGKKPTTGESSAEVPRPKVRDAILFWEENCNRNAQNVSSARLQDECSELKRTQASLEKALNLNAIYQQELASRSSVEQDKDETHRQVEDELAKLWGLFIDLM</sequence>
<protein>
    <submittedName>
        <fullName evidence="3">Uncharacterized protein</fullName>
    </submittedName>
</protein>
<feature type="region of interest" description="Disordered" evidence="2">
    <location>
        <begin position="1"/>
        <end position="82"/>
    </location>
</feature>
<gene>
    <name evidence="3" type="ORF">NCGR_LOCUS45389</name>
</gene>
<evidence type="ECO:0000313" key="3">
    <source>
        <dbReference type="EMBL" id="CAD6262006.1"/>
    </source>
</evidence>
<dbReference type="EMBL" id="CAJGYO010000012">
    <property type="protein sequence ID" value="CAD6262006.1"/>
    <property type="molecule type" value="Genomic_DNA"/>
</dbReference>
<proteinExistence type="predicted"/>
<dbReference type="AlphaFoldDB" id="A0A811QSD0"/>
<dbReference type="OrthoDB" id="10502926at2759"/>
<accession>A0A811QSD0</accession>
<comment type="caution">
    <text evidence="3">The sequence shown here is derived from an EMBL/GenBank/DDBJ whole genome shotgun (WGS) entry which is preliminary data.</text>
</comment>
<evidence type="ECO:0000256" key="2">
    <source>
        <dbReference type="SAM" id="MobiDB-lite"/>
    </source>
</evidence>
<evidence type="ECO:0000313" key="4">
    <source>
        <dbReference type="Proteomes" id="UP000604825"/>
    </source>
</evidence>
<name>A0A811QSD0_9POAL</name>
<evidence type="ECO:0000256" key="1">
    <source>
        <dbReference type="SAM" id="Coils"/>
    </source>
</evidence>
<feature type="coiled-coil region" evidence="1">
    <location>
        <begin position="105"/>
        <end position="135"/>
    </location>
</feature>
<organism evidence="3 4">
    <name type="scientific">Miscanthus lutarioriparius</name>
    <dbReference type="NCBI Taxonomy" id="422564"/>
    <lineage>
        <taxon>Eukaryota</taxon>
        <taxon>Viridiplantae</taxon>
        <taxon>Streptophyta</taxon>
        <taxon>Embryophyta</taxon>
        <taxon>Tracheophyta</taxon>
        <taxon>Spermatophyta</taxon>
        <taxon>Magnoliopsida</taxon>
        <taxon>Liliopsida</taxon>
        <taxon>Poales</taxon>
        <taxon>Poaceae</taxon>
        <taxon>PACMAD clade</taxon>
        <taxon>Panicoideae</taxon>
        <taxon>Andropogonodae</taxon>
        <taxon>Andropogoneae</taxon>
        <taxon>Saccharinae</taxon>
        <taxon>Miscanthus</taxon>
    </lineage>
</organism>
<dbReference type="Proteomes" id="UP000604825">
    <property type="component" value="Unassembled WGS sequence"/>
</dbReference>